<keyword evidence="3 4" id="KW-0862">Zinc</keyword>
<proteinExistence type="predicted"/>
<evidence type="ECO:0000256" key="6">
    <source>
        <dbReference type="SAM" id="MobiDB-lite"/>
    </source>
</evidence>
<dbReference type="Gene3D" id="4.10.1000.10">
    <property type="entry name" value="Zinc finger, CCCH-type"/>
    <property type="match status" value="1"/>
</dbReference>
<comment type="caution">
    <text evidence="8">The sequence shown here is derived from an EMBL/GenBank/DDBJ whole genome shotgun (WGS) entry which is preliminary data.</text>
</comment>
<feature type="zinc finger region" description="C3H1-type" evidence="4">
    <location>
        <begin position="138"/>
        <end position="165"/>
    </location>
</feature>
<evidence type="ECO:0000256" key="4">
    <source>
        <dbReference type="PROSITE-ProRule" id="PRU00723"/>
    </source>
</evidence>
<feature type="zinc finger region" description="C3H1-type" evidence="4">
    <location>
        <begin position="174"/>
        <end position="200"/>
    </location>
</feature>
<keyword evidence="9" id="KW-1185">Reference proteome</keyword>
<organism evidence="8 9">
    <name type="scientific">Symbiodinium microadriaticum</name>
    <name type="common">Dinoflagellate</name>
    <name type="synonym">Zooxanthella microadriatica</name>
    <dbReference type="NCBI Taxonomy" id="2951"/>
    <lineage>
        <taxon>Eukaryota</taxon>
        <taxon>Sar</taxon>
        <taxon>Alveolata</taxon>
        <taxon>Dinophyceae</taxon>
        <taxon>Suessiales</taxon>
        <taxon>Symbiodiniaceae</taxon>
        <taxon>Symbiodinium</taxon>
    </lineage>
</organism>
<feature type="compositionally biased region" description="Basic and acidic residues" evidence="6">
    <location>
        <begin position="299"/>
        <end position="314"/>
    </location>
</feature>
<dbReference type="EMBL" id="LSRX01000171">
    <property type="protein sequence ID" value="OLQ05944.1"/>
    <property type="molecule type" value="Genomic_DNA"/>
</dbReference>
<protein>
    <recommendedName>
        <fullName evidence="7">C3H1-type domain-containing protein</fullName>
    </recommendedName>
</protein>
<dbReference type="InterPro" id="IPR000571">
    <property type="entry name" value="Znf_CCCH"/>
</dbReference>
<accession>A0A1Q9EES3</accession>
<evidence type="ECO:0000256" key="1">
    <source>
        <dbReference type="ARBA" id="ARBA00022723"/>
    </source>
</evidence>
<dbReference type="SMART" id="SM00356">
    <property type="entry name" value="ZnF_C3H1"/>
    <property type="match status" value="2"/>
</dbReference>
<evidence type="ECO:0000313" key="9">
    <source>
        <dbReference type="Proteomes" id="UP000186817"/>
    </source>
</evidence>
<feature type="compositionally biased region" description="Acidic residues" evidence="6">
    <location>
        <begin position="271"/>
        <end position="282"/>
    </location>
</feature>
<dbReference type="OrthoDB" id="406240at2759"/>
<keyword evidence="5" id="KW-0175">Coiled coil</keyword>
<feature type="domain" description="C3H1-type" evidence="7">
    <location>
        <begin position="138"/>
        <end position="165"/>
    </location>
</feature>
<dbReference type="AlphaFoldDB" id="A0A1Q9EES3"/>
<feature type="region of interest" description="Disordered" evidence="6">
    <location>
        <begin position="252"/>
        <end position="355"/>
    </location>
</feature>
<evidence type="ECO:0000259" key="7">
    <source>
        <dbReference type="PROSITE" id="PS50103"/>
    </source>
</evidence>
<dbReference type="SUPFAM" id="SSF90229">
    <property type="entry name" value="CCCH zinc finger"/>
    <property type="match status" value="1"/>
</dbReference>
<sequence>MKGLQHLDVPVVFLQPFQFADSCGRESADIVEETGSESDVCGPRVSKIPYFKVESGKPNHRLESLFFKTDKLDAAYPNAWDVYWMEDRTTADTFMLQTVFVDYMQHWTRAYFKTQYESPGAGCKYAHGDSERHQEPDLTKTALCRKMLSGEGCNDPKCTFAHSRDELRSTDDVYKTSMCTFFRYGRCQMGRNCRHAHFESELRQRKESSADLAGNEDEQSDLAACLKPGYFDLLYQEALKLLRQELPLKPFGAEPKAGTKDQPDHPNWADMTEEEDDDDFFDDSMWSRMSTMPAPASSSRDEVGLPSLPEERILRQVSTSDSLPEISSKPTQSRRKSKNLLKGANPSSTAGVLMGSPRYQNVQNMQGIANMLPAPQMGAFVQGLPIQQMPQQLPLQMQVQMPQQVGQQTLPQQMQQQQAQQMPQQQLPQQQMPQQQMPQQQMSQQQMQPQQMPQQQVPQQQMPQQQMPQQQMPQQQLLEQQLQQQQQQLQQQQLQQQQLQQQQLPQQQMAQQQQQQIPPQQQQQMPLQQMPQQLAQQMQTQQLLFLSSNVWKEWSGVVHTASHGNEILKRSRLPELAEGANEFLMMVNGGGYCPTMAIVVPVPVPVMVVPQGQGGNMVGDQGPTTAGAAARFIATGPSEDNMMRW</sequence>
<keyword evidence="2 4" id="KW-0863">Zinc-finger</keyword>
<dbReference type="InterPro" id="IPR036855">
    <property type="entry name" value="Znf_CCCH_sf"/>
</dbReference>
<dbReference type="Proteomes" id="UP000186817">
    <property type="component" value="Unassembled WGS sequence"/>
</dbReference>
<evidence type="ECO:0000256" key="3">
    <source>
        <dbReference type="ARBA" id="ARBA00022833"/>
    </source>
</evidence>
<dbReference type="Gene3D" id="3.30.1370.210">
    <property type="match status" value="1"/>
</dbReference>
<dbReference type="GO" id="GO:0008270">
    <property type="term" value="F:zinc ion binding"/>
    <property type="evidence" value="ECO:0007669"/>
    <property type="project" value="UniProtKB-KW"/>
</dbReference>
<dbReference type="PROSITE" id="PS50103">
    <property type="entry name" value="ZF_C3H1"/>
    <property type="match status" value="2"/>
</dbReference>
<reference evidence="8 9" key="1">
    <citation type="submission" date="2016-02" db="EMBL/GenBank/DDBJ databases">
        <title>Genome analysis of coral dinoflagellate symbionts highlights evolutionary adaptations to a symbiotic lifestyle.</title>
        <authorList>
            <person name="Aranda M."/>
            <person name="Li Y."/>
            <person name="Liew Y.J."/>
            <person name="Baumgarten S."/>
            <person name="Simakov O."/>
            <person name="Wilson M."/>
            <person name="Piel J."/>
            <person name="Ashoor H."/>
            <person name="Bougouffa S."/>
            <person name="Bajic V.B."/>
            <person name="Ryu T."/>
            <person name="Ravasi T."/>
            <person name="Bayer T."/>
            <person name="Micklem G."/>
            <person name="Kim H."/>
            <person name="Bhak J."/>
            <person name="Lajeunesse T.C."/>
            <person name="Voolstra C.R."/>
        </authorList>
    </citation>
    <scope>NUCLEOTIDE SEQUENCE [LARGE SCALE GENOMIC DNA]</scope>
    <source>
        <strain evidence="8 9">CCMP2467</strain>
    </source>
</reference>
<feature type="domain" description="C3H1-type" evidence="7">
    <location>
        <begin position="174"/>
        <end position="200"/>
    </location>
</feature>
<keyword evidence="1 4" id="KW-0479">Metal-binding</keyword>
<evidence type="ECO:0000256" key="5">
    <source>
        <dbReference type="SAM" id="Coils"/>
    </source>
</evidence>
<feature type="region of interest" description="Disordered" evidence="6">
    <location>
        <begin position="410"/>
        <end position="473"/>
    </location>
</feature>
<evidence type="ECO:0000256" key="2">
    <source>
        <dbReference type="ARBA" id="ARBA00022771"/>
    </source>
</evidence>
<name>A0A1Q9EES3_SYMMI</name>
<feature type="coiled-coil region" evidence="5">
    <location>
        <begin position="475"/>
        <end position="502"/>
    </location>
</feature>
<evidence type="ECO:0000313" key="8">
    <source>
        <dbReference type="EMBL" id="OLQ05944.1"/>
    </source>
</evidence>
<gene>
    <name evidence="8" type="ORF">AK812_SmicGene10811</name>
</gene>